<dbReference type="OrthoDB" id="9809622at2"/>
<evidence type="ECO:0000313" key="3">
    <source>
        <dbReference type="Proteomes" id="UP000242662"/>
    </source>
</evidence>
<reference evidence="3" key="1">
    <citation type="submission" date="2016-09" db="EMBL/GenBank/DDBJ databases">
        <authorList>
            <person name="Varghese N."/>
            <person name="Submissions S."/>
        </authorList>
    </citation>
    <scope>NUCLEOTIDE SEQUENCE [LARGE SCALE GENOMIC DNA]</scope>
    <source>
        <strain evidence="3">25nlg</strain>
    </source>
</reference>
<gene>
    <name evidence="2" type="ORF">SAMN05421737_10831</name>
</gene>
<keyword evidence="3" id="KW-1185">Reference proteome</keyword>
<keyword evidence="2" id="KW-0808">Transferase</keyword>
<dbReference type="SUPFAM" id="SSF53756">
    <property type="entry name" value="UDP-Glycosyltransferase/glycogen phosphorylase"/>
    <property type="match status" value="1"/>
</dbReference>
<dbReference type="RefSeq" id="WP_090776044.1">
    <property type="nucleotide sequence ID" value="NZ_FMYM01000008.1"/>
</dbReference>
<dbReference type="InterPro" id="IPR001296">
    <property type="entry name" value="Glyco_trans_1"/>
</dbReference>
<accession>A0A1G6L835</accession>
<proteinExistence type="predicted"/>
<dbReference type="Pfam" id="PF00534">
    <property type="entry name" value="Glycos_transf_1"/>
    <property type="match status" value="1"/>
</dbReference>
<name>A0A1G6L835_9BACI</name>
<evidence type="ECO:0000313" key="2">
    <source>
        <dbReference type="EMBL" id="SDC39288.1"/>
    </source>
</evidence>
<dbReference type="AlphaFoldDB" id="A0A1G6L835"/>
<dbReference type="STRING" id="1464122.SAMN05421737_10831"/>
<feature type="domain" description="Glycosyl transferase family 1" evidence="1">
    <location>
        <begin position="229"/>
        <end position="319"/>
    </location>
</feature>
<sequence length="343" mass="39546">MKKNAIRVLHGPLETANQMGTLVKGLNCHGVHGRSVNLIKSYLNYEDPYRLEKLWRPGATQQEILAFLKNECMDQFDIFNYHSGYRTFTHGYADVQLLKSEEKPLIIHHWGSEVRVLETALQTNPYAVVKGSFSAGHIDNMLKLLSKNIRYCVVQDMEIYQYVKDYYENIFVVPVMIDLGDYEMDARESDNDRMLIVHAPTDTKIKGTQAIVEVMAQLKDEFAFDFKLIKGYSHTEAKKLYKQADLVIDQLHLGIYGMVSIEAMAMGKPVVCYMSDFMLDHYPDDVPVINANADTLRDVMKTVLRNKDALPDIGKKSRKYVEERHDMLKNSLEVKRIYEQMLS</sequence>
<dbReference type="EMBL" id="FMYM01000008">
    <property type="protein sequence ID" value="SDC39288.1"/>
    <property type="molecule type" value="Genomic_DNA"/>
</dbReference>
<protein>
    <submittedName>
        <fullName evidence="2">Glycosyltransferase involved in cell wall bisynthesis</fullName>
    </submittedName>
</protein>
<organism evidence="2 3">
    <name type="scientific">Shouchella lonarensis</name>
    <dbReference type="NCBI Taxonomy" id="1464122"/>
    <lineage>
        <taxon>Bacteria</taxon>
        <taxon>Bacillati</taxon>
        <taxon>Bacillota</taxon>
        <taxon>Bacilli</taxon>
        <taxon>Bacillales</taxon>
        <taxon>Bacillaceae</taxon>
        <taxon>Shouchella</taxon>
    </lineage>
</organism>
<evidence type="ECO:0000259" key="1">
    <source>
        <dbReference type="Pfam" id="PF00534"/>
    </source>
</evidence>
<dbReference type="Gene3D" id="3.40.50.2000">
    <property type="entry name" value="Glycogen Phosphorylase B"/>
    <property type="match status" value="1"/>
</dbReference>
<dbReference type="Proteomes" id="UP000242662">
    <property type="component" value="Unassembled WGS sequence"/>
</dbReference>
<dbReference type="GO" id="GO:0016757">
    <property type="term" value="F:glycosyltransferase activity"/>
    <property type="evidence" value="ECO:0007669"/>
    <property type="project" value="InterPro"/>
</dbReference>